<keyword evidence="2" id="KW-1185">Reference proteome</keyword>
<proteinExistence type="predicted"/>
<gene>
    <name evidence="1" type="ORF">ACPOL_4250</name>
</gene>
<dbReference type="KEGG" id="abas:ACPOL_4250"/>
<dbReference type="AlphaFoldDB" id="A0A2Z5G4B8"/>
<sequence length="43" mass="4761">MKSSRATQHFRSMVLLSLSALLACFVPARHAITVSPAEALRYE</sequence>
<reference evidence="1" key="1">
    <citation type="journal article" date="2018" name="Front. Microbiol.">
        <title>Hydrolytic Capabilities as a Key to Environmental Success: Chitinolytic and Cellulolytic Acidobacteria From Acidic Sub-arctic Soils and Boreal Peatlands.</title>
        <authorList>
            <person name="Belova S.E."/>
            <person name="Ravin N.V."/>
            <person name="Pankratov T.A."/>
            <person name="Rakitin A.L."/>
            <person name="Ivanova A.A."/>
            <person name="Beletsky A.V."/>
            <person name="Mardanov A.V."/>
            <person name="Sinninghe Damste J.S."/>
            <person name="Dedysh S.N."/>
        </authorList>
    </citation>
    <scope>NUCLEOTIDE SEQUENCE [LARGE SCALE GENOMIC DNA]</scope>
    <source>
        <strain evidence="1">SBC82</strain>
    </source>
</reference>
<organism evidence="1 2">
    <name type="scientific">Acidisarcina polymorpha</name>
    <dbReference type="NCBI Taxonomy" id="2211140"/>
    <lineage>
        <taxon>Bacteria</taxon>
        <taxon>Pseudomonadati</taxon>
        <taxon>Acidobacteriota</taxon>
        <taxon>Terriglobia</taxon>
        <taxon>Terriglobales</taxon>
        <taxon>Acidobacteriaceae</taxon>
        <taxon>Acidisarcina</taxon>
    </lineage>
</organism>
<name>A0A2Z5G4B8_9BACT</name>
<dbReference type="Proteomes" id="UP000253606">
    <property type="component" value="Chromosome"/>
</dbReference>
<evidence type="ECO:0000313" key="1">
    <source>
        <dbReference type="EMBL" id="AXC13525.1"/>
    </source>
</evidence>
<accession>A0A2Z5G4B8</accession>
<evidence type="ECO:0000313" key="2">
    <source>
        <dbReference type="Proteomes" id="UP000253606"/>
    </source>
</evidence>
<dbReference type="PROSITE" id="PS51257">
    <property type="entry name" value="PROKAR_LIPOPROTEIN"/>
    <property type="match status" value="1"/>
</dbReference>
<protein>
    <submittedName>
        <fullName evidence="1">Uncharacterized protein</fullName>
    </submittedName>
</protein>
<dbReference type="EMBL" id="CP030840">
    <property type="protein sequence ID" value="AXC13525.1"/>
    <property type="molecule type" value="Genomic_DNA"/>
</dbReference>